<comment type="caution">
    <text evidence="1">The sequence shown here is derived from an EMBL/GenBank/DDBJ whole genome shotgun (WGS) entry which is preliminary data.</text>
</comment>
<evidence type="ECO:0000313" key="1">
    <source>
        <dbReference type="EMBL" id="MPM60287.1"/>
    </source>
</evidence>
<name>A0A645B4F2_9ZZZZ</name>
<sequence>MLKGCFEVFRQIHVSGFQVQFQGHVGFIPAVDARSLAMLGAEADHVLAVHHRNGAAVAVLSDLHAHQRAFPPAEFFDHFFRYLDPRCVFASLQNGGVESNRG</sequence>
<accession>A0A645B4F2</accession>
<dbReference type="AlphaFoldDB" id="A0A645B4F2"/>
<dbReference type="EMBL" id="VSSQ01017722">
    <property type="protein sequence ID" value="MPM60287.1"/>
    <property type="molecule type" value="Genomic_DNA"/>
</dbReference>
<protein>
    <submittedName>
        <fullName evidence="1">Uncharacterized protein</fullName>
    </submittedName>
</protein>
<reference evidence="1" key="1">
    <citation type="submission" date="2019-08" db="EMBL/GenBank/DDBJ databases">
        <authorList>
            <person name="Kucharzyk K."/>
            <person name="Murdoch R.W."/>
            <person name="Higgins S."/>
            <person name="Loffler F."/>
        </authorList>
    </citation>
    <scope>NUCLEOTIDE SEQUENCE</scope>
</reference>
<gene>
    <name evidence="1" type="ORF">SDC9_107138</name>
</gene>
<proteinExistence type="predicted"/>
<organism evidence="1">
    <name type="scientific">bioreactor metagenome</name>
    <dbReference type="NCBI Taxonomy" id="1076179"/>
    <lineage>
        <taxon>unclassified sequences</taxon>
        <taxon>metagenomes</taxon>
        <taxon>ecological metagenomes</taxon>
    </lineage>
</organism>